<dbReference type="InterPro" id="IPR041602">
    <property type="entry name" value="Quercetinase_C"/>
</dbReference>
<name>A0AAD0Z162_CHRID</name>
<accession>A0AAD0Z162</accession>
<protein>
    <recommendedName>
        <fullName evidence="1">Quercetin 2,3-dioxygenase C-terminal cupin domain-containing protein</fullName>
    </recommendedName>
</protein>
<dbReference type="RefSeq" id="WP_061085632.1">
    <property type="nucleotide sequence ID" value="NZ_CP033930.1"/>
</dbReference>
<evidence type="ECO:0000313" key="3">
    <source>
        <dbReference type="Proteomes" id="UP000269015"/>
    </source>
</evidence>
<evidence type="ECO:0000259" key="1">
    <source>
        <dbReference type="Pfam" id="PF17954"/>
    </source>
</evidence>
<dbReference type="Proteomes" id="UP000269015">
    <property type="component" value="Chromosome"/>
</dbReference>
<sequence length="214" mass="24719">MLTTEKSTIFNSDTRSWRKTHASIISTIELTDEKLKLKRFVEVILNEGQTFYLDYEAHSQIVILVLYGKIITDPFPHEIHSDQIIILNSIQKDRLEIKNASMDGCMDIIIFEIHNPNSESFICLENLHIKKKNELFSLSGSLSFPAFIGLYDGRKKQKYELKQENKSIFGIVINGACEFQDRLMETRDAILLQDIKTLDFDALSENLLIVFLEI</sequence>
<dbReference type="AlphaFoldDB" id="A0AAD0Z162"/>
<organism evidence="2 3">
    <name type="scientific">Chryseobacterium indologenes</name>
    <name type="common">Flavobacterium indologenes</name>
    <dbReference type="NCBI Taxonomy" id="253"/>
    <lineage>
        <taxon>Bacteria</taxon>
        <taxon>Pseudomonadati</taxon>
        <taxon>Bacteroidota</taxon>
        <taxon>Flavobacteriia</taxon>
        <taxon>Flavobacteriales</taxon>
        <taxon>Weeksellaceae</taxon>
        <taxon>Chryseobacterium group</taxon>
        <taxon>Chryseobacterium</taxon>
    </lineage>
</organism>
<dbReference type="Pfam" id="PF17954">
    <property type="entry name" value="Pirin_C_2"/>
    <property type="match status" value="1"/>
</dbReference>
<gene>
    <name evidence="2" type="ORF">EG352_14200</name>
</gene>
<feature type="domain" description="Quercetin 2,3-dioxygenase C-terminal cupin" evidence="1">
    <location>
        <begin position="151"/>
        <end position="211"/>
    </location>
</feature>
<evidence type="ECO:0000313" key="2">
    <source>
        <dbReference type="EMBL" id="AZB18849.1"/>
    </source>
</evidence>
<dbReference type="EMBL" id="CP033930">
    <property type="protein sequence ID" value="AZB18849.1"/>
    <property type="molecule type" value="Genomic_DNA"/>
</dbReference>
<proteinExistence type="predicted"/>
<reference evidence="2 3" key="1">
    <citation type="submission" date="2018-11" db="EMBL/GenBank/DDBJ databases">
        <title>Proposal to divide the Flavobacteriaceae and reorganize its genera based on Amino Acid Identity values calculated from whole genome sequences.</title>
        <authorList>
            <person name="Nicholson A.C."/>
            <person name="Gulvik C.A."/>
            <person name="Whitney A.M."/>
            <person name="Humrighouse B.W."/>
            <person name="Bell M."/>
            <person name="Holmes B."/>
            <person name="Steigerwalt A.G."/>
            <person name="Villarma A."/>
            <person name="Sheth M."/>
            <person name="Batra D."/>
            <person name="Pryor J."/>
            <person name="Bernardet J.-F."/>
            <person name="Hugo C."/>
            <person name="Kampfer P."/>
            <person name="Newman J."/>
            <person name="McQuiston J.R."/>
        </authorList>
    </citation>
    <scope>NUCLEOTIDE SEQUENCE [LARGE SCALE GENOMIC DNA]</scope>
    <source>
        <strain evidence="2 3">H5559</strain>
    </source>
</reference>